<proteinExistence type="predicted"/>
<accession>A0A6P8IKK3</accession>
<dbReference type="AlphaFoldDB" id="A0A6P8IKK3"/>
<reference evidence="4" key="1">
    <citation type="submission" date="2025-08" db="UniProtKB">
        <authorList>
            <consortium name="RefSeq"/>
        </authorList>
    </citation>
    <scope>IDENTIFICATION</scope>
    <source>
        <tissue evidence="4">Tentacle</tissue>
    </source>
</reference>
<dbReference type="PROSITE" id="PS51257">
    <property type="entry name" value="PROKAR_LIPOPROTEIN"/>
    <property type="match status" value="1"/>
</dbReference>
<dbReference type="Proteomes" id="UP000515163">
    <property type="component" value="Unplaced"/>
</dbReference>
<feature type="signal peptide" evidence="2">
    <location>
        <begin position="1"/>
        <end position="31"/>
    </location>
</feature>
<gene>
    <name evidence="4" type="primary">LOC116302139</name>
</gene>
<organism evidence="3 4">
    <name type="scientific">Actinia tenebrosa</name>
    <name type="common">Australian red waratah sea anemone</name>
    <dbReference type="NCBI Taxonomy" id="6105"/>
    <lineage>
        <taxon>Eukaryota</taxon>
        <taxon>Metazoa</taxon>
        <taxon>Cnidaria</taxon>
        <taxon>Anthozoa</taxon>
        <taxon>Hexacorallia</taxon>
        <taxon>Actiniaria</taxon>
        <taxon>Actiniidae</taxon>
        <taxon>Actinia</taxon>
    </lineage>
</organism>
<protein>
    <submittedName>
        <fullName evidence="4">Short-chain collagen C4-like isoform X2</fullName>
    </submittedName>
</protein>
<dbReference type="PANTHER" id="PTHR24024">
    <property type="entry name" value="PULMONARY SURFACTANT-ASSOCIATED PROTEIN A"/>
    <property type="match status" value="1"/>
</dbReference>
<name>A0A6P8IKK3_ACTTE</name>
<sequence length="239" mass="26326">MSKMVSGKTLLSFVVILFLVACVLEVHEVQGTSLTNRDQGQNQTEMMELLKKLQARVKQLEGKEKSCLQGRDGRDGMPGPPGRTGGQYYTSTGGGSNYVCLTLSPKFGKYKDGLNNNGYIYGSEYEIAYFNPLTNKNLQHRAAPCVVCHVQTRSTKLMVPGTYACPAGWRREYWGYLMSEKHDHKHTTEYICVDKDAEYAAGGSGNHGALLYPVEGRCGSLPCGPYVEGRELTCAVCTK</sequence>
<dbReference type="GO" id="GO:0005615">
    <property type="term" value="C:extracellular space"/>
    <property type="evidence" value="ECO:0007669"/>
    <property type="project" value="TreeGrafter"/>
</dbReference>
<dbReference type="RefSeq" id="XP_031567220.1">
    <property type="nucleotide sequence ID" value="XM_031711360.1"/>
</dbReference>
<evidence type="ECO:0000313" key="4">
    <source>
        <dbReference type="RefSeq" id="XP_031567220.1"/>
    </source>
</evidence>
<keyword evidence="3" id="KW-1185">Reference proteome</keyword>
<evidence type="ECO:0000313" key="3">
    <source>
        <dbReference type="Proteomes" id="UP000515163"/>
    </source>
</evidence>
<feature type="compositionally biased region" description="Basic and acidic residues" evidence="1">
    <location>
        <begin position="63"/>
        <end position="75"/>
    </location>
</feature>
<dbReference type="OrthoDB" id="6267266at2759"/>
<feature type="region of interest" description="Disordered" evidence="1">
    <location>
        <begin position="63"/>
        <end position="87"/>
    </location>
</feature>
<dbReference type="InterPro" id="IPR051077">
    <property type="entry name" value="Ca-dependent_lectin"/>
</dbReference>
<evidence type="ECO:0000256" key="2">
    <source>
        <dbReference type="SAM" id="SignalP"/>
    </source>
</evidence>
<dbReference type="PANTHER" id="PTHR24024:SF18">
    <property type="entry name" value="SHORT-CHAIN COLLAGEN C4-LIKE"/>
    <property type="match status" value="1"/>
</dbReference>
<dbReference type="GeneID" id="116302139"/>
<evidence type="ECO:0000256" key="1">
    <source>
        <dbReference type="SAM" id="MobiDB-lite"/>
    </source>
</evidence>
<feature type="chain" id="PRO_5027907321" evidence="2">
    <location>
        <begin position="32"/>
        <end position="239"/>
    </location>
</feature>
<keyword evidence="2" id="KW-0732">Signal</keyword>